<proteinExistence type="predicted"/>
<dbReference type="Proteomes" id="UP000317421">
    <property type="component" value="Unassembled WGS sequence"/>
</dbReference>
<name>A0A5C6ABK7_9BACT</name>
<feature type="transmembrane region" description="Helical" evidence="2">
    <location>
        <begin position="45"/>
        <end position="65"/>
    </location>
</feature>
<dbReference type="AlphaFoldDB" id="A0A5C6ABK7"/>
<keyword evidence="2" id="KW-0812">Transmembrane</keyword>
<evidence type="ECO:0000313" key="4">
    <source>
        <dbReference type="Proteomes" id="UP000317421"/>
    </source>
</evidence>
<feature type="transmembrane region" description="Helical" evidence="2">
    <location>
        <begin position="20"/>
        <end position="39"/>
    </location>
</feature>
<feature type="transmembrane region" description="Helical" evidence="2">
    <location>
        <begin position="196"/>
        <end position="215"/>
    </location>
</feature>
<evidence type="ECO:0000256" key="1">
    <source>
        <dbReference type="SAM" id="MobiDB-lite"/>
    </source>
</evidence>
<dbReference type="EMBL" id="SJPR01000003">
    <property type="protein sequence ID" value="TWT96826.1"/>
    <property type="molecule type" value="Genomic_DNA"/>
</dbReference>
<feature type="compositionally biased region" description="Acidic residues" evidence="1">
    <location>
        <begin position="259"/>
        <end position="269"/>
    </location>
</feature>
<keyword evidence="2" id="KW-0472">Membrane</keyword>
<feature type="region of interest" description="Disordered" evidence="1">
    <location>
        <begin position="257"/>
        <end position="279"/>
    </location>
</feature>
<gene>
    <name evidence="3" type="ORF">Pla108_26000</name>
</gene>
<feature type="transmembrane region" description="Helical" evidence="2">
    <location>
        <begin position="161"/>
        <end position="184"/>
    </location>
</feature>
<feature type="transmembrane region" description="Helical" evidence="2">
    <location>
        <begin position="230"/>
        <end position="248"/>
    </location>
</feature>
<feature type="transmembrane region" description="Helical" evidence="2">
    <location>
        <begin position="102"/>
        <end position="124"/>
    </location>
</feature>
<organism evidence="3 4">
    <name type="scientific">Botrimarina colliarenosi</name>
    <dbReference type="NCBI Taxonomy" id="2528001"/>
    <lineage>
        <taxon>Bacteria</taxon>
        <taxon>Pseudomonadati</taxon>
        <taxon>Planctomycetota</taxon>
        <taxon>Planctomycetia</taxon>
        <taxon>Pirellulales</taxon>
        <taxon>Lacipirellulaceae</taxon>
        <taxon>Botrimarina</taxon>
    </lineage>
</organism>
<keyword evidence="4" id="KW-1185">Reference proteome</keyword>
<accession>A0A5C6ABK7</accession>
<evidence type="ECO:0000256" key="2">
    <source>
        <dbReference type="SAM" id="Phobius"/>
    </source>
</evidence>
<keyword evidence="2" id="KW-1133">Transmembrane helix</keyword>
<sequence>MLSESHRRLWRRRLRRRPLLPFLLAAFVAVDVVALNLGGASVSDWVELAVLALFGAQLSLLAIWTTHSLRGWAPRLTITSALLLTAIGLVEQPGEEDYLRPVVFPIFALTCLGVMVARWLASAAGPTTISPRRSRFGIATILWATLVVAILIAALRDVEWGYLLSPLILLLSVAEAALAVAISYLNRLCPRGRKRWIALIGAPSVCVLGATYLAMKPRGGPPIAPRPEDFLPYYAMQALITGASLMALTPKLFKRSSESVDDEKAEPESLEPTKLDVSI</sequence>
<protein>
    <submittedName>
        <fullName evidence="3">Uncharacterized protein</fullName>
    </submittedName>
</protein>
<dbReference type="OrthoDB" id="10005950at2"/>
<dbReference type="RefSeq" id="WP_146445329.1">
    <property type="nucleotide sequence ID" value="NZ_SJPR01000003.1"/>
</dbReference>
<reference evidence="3 4" key="1">
    <citation type="submission" date="2019-02" db="EMBL/GenBank/DDBJ databases">
        <title>Deep-cultivation of Planctomycetes and their phenomic and genomic characterization uncovers novel biology.</title>
        <authorList>
            <person name="Wiegand S."/>
            <person name="Jogler M."/>
            <person name="Boedeker C."/>
            <person name="Pinto D."/>
            <person name="Vollmers J."/>
            <person name="Rivas-Marin E."/>
            <person name="Kohn T."/>
            <person name="Peeters S.H."/>
            <person name="Heuer A."/>
            <person name="Rast P."/>
            <person name="Oberbeckmann S."/>
            <person name="Bunk B."/>
            <person name="Jeske O."/>
            <person name="Meyerdierks A."/>
            <person name="Storesund J.E."/>
            <person name="Kallscheuer N."/>
            <person name="Luecker S."/>
            <person name="Lage O.M."/>
            <person name="Pohl T."/>
            <person name="Merkel B.J."/>
            <person name="Hornburger P."/>
            <person name="Mueller R.-W."/>
            <person name="Bruemmer F."/>
            <person name="Labrenz M."/>
            <person name="Spormann A.M."/>
            <person name="Op Den Camp H."/>
            <person name="Overmann J."/>
            <person name="Amann R."/>
            <person name="Jetten M.S.M."/>
            <person name="Mascher T."/>
            <person name="Medema M.H."/>
            <person name="Devos D.P."/>
            <person name="Kaster A.-K."/>
            <person name="Ovreas L."/>
            <person name="Rohde M."/>
            <person name="Galperin M.Y."/>
            <person name="Jogler C."/>
        </authorList>
    </citation>
    <scope>NUCLEOTIDE SEQUENCE [LARGE SCALE GENOMIC DNA]</scope>
    <source>
        <strain evidence="3 4">Pla108</strain>
    </source>
</reference>
<comment type="caution">
    <text evidence="3">The sequence shown here is derived from an EMBL/GenBank/DDBJ whole genome shotgun (WGS) entry which is preliminary data.</text>
</comment>
<feature type="transmembrane region" description="Helical" evidence="2">
    <location>
        <begin position="72"/>
        <end position="90"/>
    </location>
</feature>
<feature type="transmembrane region" description="Helical" evidence="2">
    <location>
        <begin position="136"/>
        <end position="155"/>
    </location>
</feature>
<evidence type="ECO:0000313" key="3">
    <source>
        <dbReference type="EMBL" id="TWT96826.1"/>
    </source>
</evidence>